<name>A0A2G5TGK6_9PELO</name>
<feature type="chain" id="PRO_5013687239" evidence="1">
    <location>
        <begin position="21"/>
        <end position="124"/>
    </location>
</feature>
<proteinExistence type="predicted"/>
<organism evidence="2 3">
    <name type="scientific">Caenorhabditis nigoni</name>
    <dbReference type="NCBI Taxonomy" id="1611254"/>
    <lineage>
        <taxon>Eukaryota</taxon>
        <taxon>Metazoa</taxon>
        <taxon>Ecdysozoa</taxon>
        <taxon>Nematoda</taxon>
        <taxon>Chromadorea</taxon>
        <taxon>Rhabditida</taxon>
        <taxon>Rhabditina</taxon>
        <taxon>Rhabditomorpha</taxon>
        <taxon>Rhabditoidea</taxon>
        <taxon>Rhabditidae</taxon>
        <taxon>Peloderinae</taxon>
        <taxon>Caenorhabditis</taxon>
    </lineage>
</organism>
<dbReference type="EMBL" id="PDUG01000005">
    <property type="protein sequence ID" value="PIC26166.1"/>
    <property type="molecule type" value="Genomic_DNA"/>
</dbReference>
<keyword evidence="1" id="KW-0732">Signal</keyword>
<feature type="signal peptide" evidence="1">
    <location>
        <begin position="1"/>
        <end position="20"/>
    </location>
</feature>
<dbReference type="OrthoDB" id="5784803at2759"/>
<protein>
    <submittedName>
        <fullName evidence="2">Uncharacterized protein</fullName>
    </submittedName>
</protein>
<dbReference type="Proteomes" id="UP000230233">
    <property type="component" value="Chromosome V"/>
</dbReference>
<comment type="caution">
    <text evidence="2">The sequence shown here is derived from an EMBL/GenBank/DDBJ whole genome shotgun (WGS) entry which is preliminary data.</text>
</comment>
<accession>A0A2G5TGK6</accession>
<evidence type="ECO:0000313" key="3">
    <source>
        <dbReference type="Proteomes" id="UP000230233"/>
    </source>
</evidence>
<reference evidence="3" key="1">
    <citation type="submission" date="2017-10" db="EMBL/GenBank/DDBJ databases">
        <title>Rapid genome shrinkage in a self-fertile nematode reveals novel sperm competition proteins.</title>
        <authorList>
            <person name="Yin D."/>
            <person name="Schwarz E.M."/>
            <person name="Thomas C.G."/>
            <person name="Felde R.L."/>
            <person name="Korf I.F."/>
            <person name="Cutter A.D."/>
            <person name="Schartner C.M."/>
            <person name="Ralston E.J."/>
            <person name="Meyer B.J."/>
            <person name="Haag E.S."/>
        </authorList>
    </citation>
    <scope>NUCLEOTIDE SEQUENCE [LARGE SCALE GENOMIC DNA]</scope>
    <source>
        <strain evidence="3">JU1422</strain>
    </source>
</reference>
<evidence type="ECO:0000313" key="2">
    <source>
        <dbReference type="EMBL" id="PIC26166.1"/>
    </source>
</evidence>
<evidence type="ECO:0000256" key="1">
    <source>
        <dbReference type="SAM" id="SignalP"/>
    </source>
</evidence>
<sequence>MMLTKMMVALCILVLHMALGAVIREPVDPEVPVDCSTLNECGANWDCVEYLMALYRLDCVAGPGVFWGSKASGAVTKTMKSQLENKKVFLGTVSKKSFVNGGGKRGGMKNLQKIFLGSYMSKLR</sequence>
<gene>
    <name evidence="2" type="primary">Cni-E02A10.4</name>
    <name evidence="2" type="synonym">Cnig_chr_V.g18828</name>
    <name evidence="2" type="ORF">B9Z55_018828</name>
</gene>
<keyword evidence="3" id="KW-1185">Reference proteome</keyword>
<dbReference type="AlphaFoldDB" id="A0A2G5TGK6"/>